<dbReference type="STRING" id="1210086.GCA_001613105_04023"/>
<proteinExistence type="inferred from homology"/>
<evidence type="ECO:0000313" key="4">
    <source>
        <dbReference type="Proteomes" id="UP000254869"/>
    </source>
</evidence>
<evidence type="ECO:0000313" key="3">
    <source>
        <dbReference type="EMBL" id="RDI66282.1"/>
    </source>
</evidence>
<comment type="function">
    <text evidence="2">Antitoxin component of a type II toxin-antitoxin (TA) system.</text>
</comment>
<gene>
    <name evidence="3" type="ORF">DFR76_10428</name>
</gene>
<dbReference type="PANTHER" id="PTHR33713:SF6">
    <property type="entry name" value="ANTITOXIN YEFM"/>
    <property type="match status" value="1"/>
</dbReference>
<dbReference type="InterPro" id="IPR006442">
    <property type="entry name" value="Antitoxin_Phd/YefM"/>
</dbReference>
<evidence type="ECO:0000256" key="1">
    <source>
        <dbReference type="ARBA" id="ARBA00009981"/>
    </source>
</evidence>
<name>A0A370I6D6_9NOCA</name>
<reference evidence="3 4" key="1">
    <citation type="submission" date="2018-07" db="EMBL/GenBank/DDBJ databases">
        <title>Genomic Encyclopedia of Type Strains, Phase IV (KMG-IV): sequencing the most valuable type-strain genomes for metagenomic binning, comparative biology and taxonomic classification.</title>
        <authorList>
            <person name="Goeker M."/>
        </authorList>
    </citation>
    <scope>NUCLEOTIDE SEQUENCE [LARGE SCALE GENOMIC DNA]</scope>
    <source>
        <strain evidence="3 4">DSM 44290</strain>
    </source>
</reference>
<dbReference type="EMBL" id="QQBC01000004">
    <property type="protein sequence ID" value="RDI66282.1"/>
    <property type="molecule type" value="Genomic_DNA"/>
</dbReference>
<dbReference type="Pfam" id="PF02604">
    <property type="entry name" value="PhdYeFM_antitox"/>
    <property type="match status" value="1"/>
</dbReference>
<comment type="caution">
    <text evidence="3">The sequence shown here is derived from an EMBL/GenBank/DDBJ whole genome shotgun (WGS) entry which is preliminary data.</text>
</comment>
<dbReference type="InterPro" id="IPR051405">
    <property type="entry name" value="phD/YefM_antitoxin"/>
</dbReference>
<protein>
    <recommendedName>
        <fullName evidence="2">Antitoxin</fullName>
    </recommendedName>
</protein>
<organism evidence="3 4">
    <name type="scientific">Nocardia pseudobrasiliensis</name>
    <dbReference type="NCBI Taxonomy" id="45979"/>
    <lineage>
        <taxon>Bacteria</taxon>
        <taxon>Bacillati</taxon>
        <taxon>Actinomycetota</taxon>
        <taxon>Actinomycetes</taxon>
        <taxon>Mycobacteriales</taxon>
        <taxon>Nocardiaceae</taxon>
        <taxon>Nocardia</taxon>
    </lineage>
</organism>
<keyword evidence="4" id="KW-1185">Reference proteome</keyword>
<dbReference type="Proteomes" id="UP000254869">
    <property type="component" value="Unassembled WGS sequence"/>
</dbReference>
<dbReference type="SUPFAM" id="SSF143120">
    <property type="entry name" value="YefM-like"/>
    <property type="match status" value="1"/>
</dbReference>
<dbReference type="NCBIfam" id="TIGR01552">
    <property type="entry name" value="phd_fam"/>
    <property type="match status" value="1"/>
</dbReference>
<dbReference type="PANTHER" id="PTHR33713">
    <property type="entry name" value="ANTITOXIN YAFN-RELATED"/>
    <property type="match status" value="1"/>
</dbReference>
<dbReference type="AlphaFoldDB" id="A0A370I6D6"/>
<dbReference type="InterPro" id="IPR036165">
    <property type="entry name" value="YefM-like_sf"/>
</dbReference>
<comment type="similarity">
    <text evidence="1 2">Belongs to the phD/YefM antitoxin family.</text>
</comment>
<dbReference type="Gene3D" id="3.40.1620.10">
    <property type="entry name" value="YefM-like domain"/>
    <property type="match status" value="1"/>
</dbReference>
<sequence>MLTMSTHSLRELRAQLGAVVRSVAATGEEAIITDSGSEIAVIISMADYERLHEHADLLDALRLRELRDEKFKTMSMAEMLESLGVDPAELLAS</sequence>
<evidence type="ECO:0000256" key="2">
    <source>
        <dbReference type="RuleBase" id="RU362080"/>
    </source>
</evidence>
<accession>A0A370I6D6</accession>